<evidence type="ECO:0000259" key="5">
    <source>
        <dbReference type="PROSITE" id="PS51157"/>
    </source>
</evidence>
<dbReference type="EMBL" id="KB206537">
    <property type="protein sequence ID" value="ELP90063.1"/>
    <property type="molecule type" value="Genomic_DNA"/>
</dbReference>
<keyword evidence="1" id="KW-0479">Metal-binding</keyword>
<sequence length="683" mass="79464">MNILRGINPQEFEKVFETQLNQVCQSRFSTTDMLLSNTFGFANVSMLVDAFAQSPKRRKCFGPIYTSYSCKRCYGDGICLCANCFDPSQHIGHSYTRSDTSCGYCDCGIFKNGCTNNCLTHNTFSCENPVVFEQFFKTDLAQAKAIVRCVLLAVQTFFDFVTDPLTQITNFTRVFKGLLLVLQNEVLYTLISSVSSEKINSTDPFIFHLAKALRKYSNNTEFIRTIGYNWFIPLASSTYNYKNYKCFVLPVYEKNESFYFKTLFTTNFDETSSGIITNLKNTNYALLDSFRFFFDADVMKLYYVDLSFTKSFQSTVNLFNNFCNKISNVRDTDMAVFERLICVILNGFLNYPQNCRYYKQNDMLQLVFKTFKLLSFCEVPFVASIVKMLSKSDEGNVIVENLKQHFFVEKNTQLLFRAFPSQNKNFTLKFPQSYDVPNFVNAMHYKMISHDTKFLEIEKSFDTKTAVFEYNNIFDNFGVFSFFESMKMRSDVISVLHDEMKDLSQEQMLTLIIWILHYNSEDIFSYLNQATVFNAIEKENKKLTVKELFFAFKLTKMANPFLPFSTQAVECLYVLLCTITQYPVGVYFAKTTAHPVLKSFLLTEIMEQCVDTQPLFVIHLLWLRVYHKVVLEKDKKGVLLFSKFREFLEKFPTFYKSLYQLSILYENVTYGSQEVFLGSTLHL</sequence>
<feature type="zinc finger region" description="UBR-type" evidence="4">
    <location>
        <begin position="58"/>
        <end position="123"/>
    </location>
</feature>
<evidence type="ECO:0000256" key="1">
    <source>
        <dbReference type="ARBA" id="ARBA00022723"/>
    </source>
</evidence>
<dbReference type="OrthoDB" id="26387at2759"/>
<dbReference type="GeneID" id="14888984"/>
<evidence type="ECO:0000256" key="3">
    <source>
        <dbReference type="ARBA" id="ARBA00022833"/>
    </source>
</evidence>
<accession>A0A0A1U6L7</accession>
<evidence type="ECO:0000313" key="7">
    <source>
        <dbReference type="Proteomes" id="UP000014680"/>
    </source>
</evidence>
<dbReference type="InterPro" id="IPR003126">
    <property type="entry name" value="Znf_UBR"/>
</dbReference>
<gene>
    <name evidence="6" type="ORF">EIN_404570</name>
</gene>
<dbReference type="KEGG" id="eiv:EIN_404570"/>
<dbReference type="Proteomes" id="UP000014680">
    <property type="component" value="Unassembled WGS sequence"/>
</dbReference>
<dbReference type="PROSITE" id="PS51157">
    <property type="entry name" value="ZF_UBR"/>
    <property type="match status" value="1"/>
</dbReference>
<dbReference type="GO" id="GO:0008270">
    <property type="term" value="F:zinc ion binding"/>
    <property type="evidence" value="ECO:0007669"/>
    <property type="project" value="UniProtKB-KW"/>
</dbReference>
<dbReference type="SMART" id="SM00396">
    <property type="entry name" value="ZnF_UBR1"/>
    <property type="match status" value="1"/>
</dbReference>
<organism evidence="6 7">
    <name type="scientific">Entamoeba invadens IP1</name>
    <dbReference type="NCBI Taxonomy" id="370355"/>
    <lineage>
        <taxon>Eukaryota</taxon>
        <taxon>Amoebozoa</taxon>
        <taxon>Evosea</taxon>
        <taxon>Archamoebae</taxon>
        <taxon>Mastigamoebida</taxon>
        <taxon>Entamoebidae</taxon>
        <taxon>Entamoeba</taxon>
    </lineage>
</organism>
<keyword evidence="2" id="KW-0863">Zinc-finger</keyword>
<proteinExistence type="predicted"/>
<evidence type="ECO:0000256" key="4">
    <source>
        <dbReference type="PROSITE-ProRule" id="PRU00508"/>
    </source>
</evidence>
<dbReference type="AlphaFoldDB" id="A0A0A1U6L7"/>
<evidence type="ECO:0000313" key="6">
    <source>
        <dbReference type="EMBL" id="ELP90063.1"/>
    </source>
</evidence>
<dbReference type="RefSeq" id="XP_004256834.1">
    <property type="nucleotide sequence ID" value="XM_004256786.1"/>
</dbReference>
<keyword evidence="3" id="KW-0862">Zinc</keyword>
<feature type="domain" description="UBR-type" evidence="5">
    <location>
        <begin position="58"/>
        <end position="123"/>
    </location>
</feature>
<reference evidence="6 7" key="1">
    <citation type="submission" date="2012-10" db="EMBL/GenBank/DDBJ databases">
        <authorList>
            <person name="Zafar N."/>
            <person name="Inman J."/>
            <person name="Hall N."/>
            <person name="Lorenzi H."/>
            <person name="Caler E."/>
        </authorList>
    </citation>
    <scope>NUCLEOTIDE SEQUENCE [LARGE SCALE GENOMIC DNA]</scope>
    <source>
        <strain evidence="6 7">IP1</strain>
    </source>
</reference>
<keyword evidence="7" id="KW-1185">Reference proteome</keyword>
<evidence type="ECO:0000256" key="2">
    <source>
        <dbReference type="ARBA" id="ARBA00022771"/>
    </source>
</evidence>
<dbReference type="VEuPathDB" id="AmoebaDB:EIN_404570"/>
<name>A0A0A1U6L7_ENTIV</name>
<protein>
    <recommendedName>
        <fullName evidence="5">UBR-type domain-containing protein</fullName>
    </recommendedName>
</protein>